<evidence type="ECO:0000259" key="8">
    <source>
        <dbReference type="PROSITE" id="PS50850"/>
    </source>
</evidence>
<evidence type="ECO:0000313" key="10">
    <source>
        <dbReference type="Proteomes" id="UP000002029"/>
    </source>
</evidence>
<feature type="transmembrane region" description="Helical" evidence="7">
    <location>
        <begin position="335"/>
        <end position="357"/>
    </location>
</feature>
<feature type="compositionally biased region" description="Basic and acidic residues" evidence="6">
    <location>
        <begin position="436"/>
        <end position="445"/>
    </location>
</feature>
<keyword evidence="10" id="KW-1185">Reference proteome</keyword>
<evidence type="ECO:0000256" key="7">
    <source>
        <dbReference type="SAM" id="Phobius"/>
    </source>
</evidence>
<accession>D2B3K3</accession>
<evidence type="ECO:0000256" key="5">
    <source>
        <dbReference type="ARBA" id="ARBA00023136"/>
    </source>
</evidence>
<dbReference type="InterPro" id="IPR036259">
    <property type="entry name" value="MFS_trans_sf"/>
</dbReference>
<feature type="transmembrane region" description="Helical" evidence="7">
    <location>
        <begin position="248"/>
        <end position="271"/>
    </location>
</feature>
<name>D2B3K3_STRRD</name>
<dbReference type="Gene3D" id="1.20.1250.20">
    <property type="entry name" value="MFS general substrate transporter like domains"/>
    <property type="match status" value="1"/>
</dbReference>
<dbReference type="CDD" id="cd06173">
    <property type="entry name" value="MFS_MefA_like"/>
    <property type="match status" value="1"/>
</dbReference>
<dbReference type="KEGG" id="sro:Sros_4665"/>
<feature type="transmembrane region" description="Helical" evidence="7">
    <location>
        <begin position="47"/>
        <end position="71"/>
    </location>
</feature>
<dbReference type="HOGENOM" id="CLU_034180_13_4_11"/>
<dbReference type="SUPFAM" id="SSF103473">
    <property type="entry name" value="MFS general substrate transporter"/>
    <property type="match status" value="1"/>
</dbReference>
<feature type="transmembrane region" description="Helical" evidence="7">
    <location>
        <begin position="364"/>
        <end position="383"/>
    </location>
</feature>
<feature type="domain" description="Major facilitator superfamily (MFS) profile" evidence="8">
    <location>
        <begin position="23"/>
        <end position="422"/>
    </location>
</feature>
<evidence type="ECO:0000256" key="3">
    <source>
        <dbReference type="ARBA" id="ARBA00022692"/>
    </source>
</evidence>
<keyword evidence="3 7" id="KW-0812">Transmembrane</keyword>
<sequence length="445" mass="46250">MTAPRIQERRFVTDTVPLRKNTRFQLLWAGSAVSELGSELTRLAMPLLVLALTGSPGLAGIVAGARTVAFVAVQMPAGVWVDRWDRRRTLITAQGLQAVVSALLTALIITGHVQVWQFVTLAVLDGLCVAFIGPVQETAIRGIVPSGQLHSAYAQEEARTHAAGLVGPPLGGLLYGLGRAVPFVVDTITFLAATLFYALAKVPRRPADEPPPSARDDGEEQRPVRRSMRREAAEAIVWLWRQHGLREVTAAVMVLNLLGGASLIPLIVLVGERGGDARITGTVLAGFGIGGLAGALLSGRISKLLPPGRLLLAVVTVFGAALAATALPWGAWWPVIPLVFITLSTPSLNVVMSVVVARMVPEAMLGRMGAVLSMGAMALKPLGPVLGGALAAALGGAAALIVLGGLLGLTAAVAALSPQLRRFTGEASTAGDDTSTDDKAPRAPA</sequence>
<keyword evidence="2" id="KW-1003">Cell membrane</keyword>
<comment type="subcellular location">
    <subcellularLocation>
        <location evidence="1">Cell membrane</location>
        <topology evidence="1">Multi-pass membrane protein</topology>
    </subcellularLocation>
</comment>
<feature type="transmembrane region" description="Helical" evidence="7">
    <location>
        <begin position="91"/>
        <end position="109"/>
    </location>
</feature>
<dbReference type="AlphaFoldDB" id="D2B3K3"/>
<feature type="region of interest" description="Disordered" evidence="6">
    <location>
        <begin position="206"/>
        <end position="226"/>
    </location>
</feature>
<evidence type="ECO:0000256" key="2">
    <source>
        <dbReference type="ARBA" id="ARBA00022475"/>
    </source>
</evidence>
<dbReference type="EMBL" id="CP001814">
    <property type="protein sequence ID" value="ACZ87519.1"/>
    <property type="molecule type" value="Genomic_DNA"/>
</dbReference>
<reference evidence="9 10" key="1">
    <citation type="journal article" date="2010" name="Stand. Genomic Sci.">
        <title>Complete genome sequence of Streptosporangium roseum type strain (NI 9100).</title>
        <authorList>
            <person name="Nolan M."/>
            <person name="Sikorski J."/>
            <person name="Jando M."/>
            <person name="Lucas S."/>
            <person name="Lapidus A."/>
            <person name="Glavina Del Rio T."/>
            <person name="Chen F."/>
            <person name="Tice H."/>
            <person name="Pitluck S."/>
            <person name="Cheng J.F."/>
            <person name="Chertkov O."/>
            <person name="Sims D."/>
            <person name="Meincke L."/>
            <person name="Brettin T."/>
            <person name="Han C."/>
            <person name="Detter J.C."/>
            <person name="Bruce D."/>
            <person name="Goodwin L."/>
            <person name="Land M."/>
            <person name="Hauser L."/>
            <person name="Chang Y.J."/>
            <person name="Jeffries C.D."/>
            <person name="Ivanova N."/>
            <person name="Mavromatis K."/>
            <person name="Mikhailova N."/>
            <person name="Chen A."/>
            <person name="Palaniappan K."/>
            <person name="Chain P."/>
            <person name="Rohde M."/>
            <person name="Goker M."/>
            <person name="Bristow J."/>
            <person name="Eisen J.A."/>
            <person name="Markowitz V."/>
            <person name="Hugenholtz P."/>
            <person name="Kyrpides N.C."/>
            <person name="Klenk H.P."/>
        </authorList>
    </citation>
    <scope>NUCLEOTIDE SEQUENCE [LARGE SCALE GENOMIC DNA]</scope>
    <source>
        <strain evidence="10">ATCC 12428 / DSM 43021 / JCM 3005 / NI 9100</strain>
    </source>
</reference>
<feature type="transmembrane region" description="Helical" evidence="7">
    <location>
        <begin position="310"/>
        <end position="329"/>
    </location>
</feature>
<dbReference type="Proteomes" id="UP000002029">
    <property type="component" value="Chromosome"/>
</dbReference>
<keyword evidence="5 7" id="KW-0472">Membrane</keyword>
<keyword evidence="4 7" id="KW-1133">Transmembrane helix</keyword>
<dbReference type="Pfam" id="PF07690">
    <property type="entry name" value="MFS_1"/>
    <property type="match status" value="1"/>
</dbReference>
<evidence type="ECO:0000256" key="4">
    <source>
        <dbReference type="ARBA" id="ARBA00022989"/>
    </source>
</evidence>
<dbReference type="InterPro" id="IPR020846">
    <property type="entry name" value="MFS_dom"/>
</dbReference>
<feature type="transmembrane region" description="Helical" evidence="7">
    <location>
        <begin position="116"/>
        <end position="135"/>
    </location>
</feature>
<protein>
    <recommendedName>
        <fullName evidence="8">Major facilitator superfamily (MFS) profile domain-containing protein</fullName>
    </recommendedName>
</protein>
<dbReference type="GO" id="GO:0022857">
    <property type="term" value="F:transmembrane transporter activity"/>
    <property type="evidence" value="ECO:0007669"/>
    <property type="project" value="InterPro"/>
</dbReference>
<dbReference type="PANTHER" id="PTHR23513:SF11">
    <property type="entry name" value="STAPHYLOFERRIN A TRANSPORTER"/>
    <property type="match status" value="1"/>
</dbReference>
<feature type="transmembrane region" description="Helical" evidence="7">
    <location>
        <begin position="277"/>
        <end position="298"/>
    </location>
</feature>
<evidence type="ECO:0000313" key="9">
    <source>
        <dbReference type="EMBL" id="ACZ87519.1"/>
    </source>
</evidence>
<proteinExistence type="predicted"/>
<dbReference type="InterPro" id="IPR011701">
    <property type="entry name" value="MFS"/>
</dbReference>
<evidence type="ECO:0000256" key="1">
    <source>
        <dbReference type="ARBA" id="ARBA00004651"/>
    </source>
</evidence>
<feature type="transmembrane region" description="Helical" evidence="7">
    <location>
        <begin position="180"/>
        <end position="200"/>
    </location>
</feature>
<dbReference type="GO" id="GO:0005886">
    <property type="term" value="C:plasma membrane"/>
    <property type="evidence" value="ECO:0007669"/>
    <property type="project" value="UniProtKB-SubCell"/>
</dbReference>
<dbReference type="STRING" id="479432.Sros_4665"/>
<dbReference type="PANTHER" id="PTHR23513">
    <property type="entry name" value="INTEGRAL MEMBRANE EFFLUX PROTEIN-RELATED"/>
    <property type="match status" value="1"/>
</dbReference>
<feature type="region of interest" description="Disordered" evidence="6">
    <location>
        <begin position="425"/>
        <end position="445"/>
    </location>
</feature>
<organism evidence="9 10">
    <name type="scientific">Streptosporangium roseum (strain ATCC 12428 / DSM 43021 / JCM 3005 / KCTC 9067 / NCIMB 10171 / NRRL 2505 / NI 9100)</name>
    <dbReference type="NCBI Taxonomy" id="479432"/>
    <lineage>
        <taxon>Bacteria</taxon>
        <taxon>Bacillati</taxon>
        <taxon>Actinomycetota</taxon>
        <taxon>Actinomycetes</taxon>
        <taxon>Streptosporangiales</taxon>
        <taxon>Streptosporangiaceae</taxon>
        <taxon>Streptosporangium</taxon>
    </lineage>
</organism>
<dbReference type="PROSITE" id="PS50850">
    <property type="entry name" value="MFS"/>
    <property type="match status" value="1"/>
</dbReference>
<gene>
    <name evidence="9" type="ordered locus">Sros_4665</name>
</gene>
<dbReference type="eggNOG" id="COG2814">
    <property type="taxonomic scope" value="Bacteria"/>
</dbReference>
<feature type="transmembrane region" description="Helical" evidence="7">
    <location>
        <begin position="389"/>
        <end position="416"/>
    </location>
</feature>
<feature type="compositionally biased region" description="Basic and acidic residues" evidence="6">
    <location>
        <begin position="214"/>
        <end position="226"/>
    </location>
</feature>
<evidence type="ECO:0000256" key="6">
    <source>
        <dbReference type="SAM" id="MobiDB-lite"/>
    </source>
</evidence>